<dbReference type="SUPFAM" id="SSF81383">
    <property type="entry name" value="F-box domain"/>
    <property type="match status" value="1"/>
</dbReference>
<evidence type="ECO:0000313" key="2">
    <source>
        <dbReference type="EMBL" id="KAA8495047.1"/>
    </source>
</evidence>
<sequence>MDLPDEVELVILRACGGWKELLRLRSVCRKWDALVSERMDGEWRTFIATRWPRVANPMQILPWLVEKCKHETRLAELGLPSSLPSGRPTFICGASDGLRVFIAMLERECRVCRTLMGIPGSLNASLESLRDSCDGTICYTCGSMEDLASDEALANRFYDV</sequence>
<dbReference type="Proteomes" id="UP000324585">
    <property type="component" value="Unassembled WGS sequence"/>
</dbReference>
<keyword evidence="3" id="KW-1185">Reference proteome</keyword>
<reference evidence="3" key="1">
    <citation type="journal article" date="2019" name="Nat. Commun.">
        <title>Expansion of phycobilisome linker gene families in mesophilic red algae.</title>
        <authorList>
            <person name="Lee J."/>
            <person name="Kim D."/>
            <person name="Bhattacharya D."/>
            <person name="Yoon H.S."/>
        </authorList>
    </citation>
    <scope>NUCLEOTIDE SEQUENCE [LARGE SCALE GENOMIC DNA]</scope>
    <source>
        <strain evidence="3">CCMP 1328</strain>
    </source>
</reference>
<feature type="domain" description="F-box" evidence="1">
    <location>
        <begin position="1"/>
        <end position="46"/>
    </location>
</feature>
<dbReference type="EMBL" id="VRMN01000004">
    <property type="protein sequence ID" value="KAA8495047.1"/>
    <property type="molecule type" value="Genomic_DNA"/>
</dbReference>
<dbReference type="AlphaFoldDB" id="A0A5J4YX62"/>
<name>A0A5J4YX62_PORPP</name>
<gene>
    <name evidence="2" type="ORF">FVE85_3288</name>
</gene>
<organism evidence="2 3">
    <name type="scientific">Porphyridium purpureum</name>
    <name type="common">Red alga</name>
    <name type="synonym">Porphyridium cruentum</name>
    <dbReference type="NCBI Taxonomy" id="35688"/>
    <lineage>
        <taxon>Eukaryota</taxon>
        <taxon>Rhodophyta</taxon>
        <taxon>Bangiophyceae</taxon>
        <taxon>Porphyridiales</taxon>
        <taxon>Porphyridiaceae</taxon>
        <taxon>Porphyridium</taxon>
    </lineage>
</organism>
<dbReference type="InterPro" id="IPR036047">
    <property type="entry name" value="F-box-like_dom_sf"/>
</dbReference>
<proteinExistence type="predicted"/>
<evidence type="ECO:0000313" key="3">
    <source>
        <dbReference type="Proteomes" id="UP000324585"/>
    </source>
</evidence>
<evidence type="ECO:0000259" key="1">
    <source>
        <dbReference type="PROSITE" id="PS50181"/>
    </source>
</evidence>
<accession>A0A5J4YX62</accession>
<dbReference type="InterPro" id="IPR001810">
    <property type="entry name" value="F-box_dom"/>
</dbReference>
<comment type="caution">
    <text evidence="2">The sequence shown here is derived from an EMBL/GenBank/DDBJ whole genome shotgun (WGS) entry which is preliminary data.</text>
</comment>
<protein>
    <recommendedName>
        <fullName evidence="1">F-box domain-containing protein</fullName>
    </recommendedName>
</protein>
<dbReference type="PROSITE" id="PS50181">
    <property type="entry name" value="FBOX"/>
    <property type="match status" value="1"/>
</dbReference>